<reference evidence="2" key="1">
    <citation type="journal article" date="2024" name="Algal Res.">
        <title>Biochemical, toxicological and genomic investigation of a high-biomass producing Limnothrix strain isolated from Italian shallow drinking water reservoir.</title>
        <authorList>
            <person name="Simonazzi M."/>
            <person name="Shishido T.K."/>
            <person name="Delbaje E."/>
            <person name="Wahlsten M."/>
            <person name="Fewer D.P."/>
            <person name="Sivonen K."/>
            <person name="Pezzolesi L."/>
            <person name="Pistocchi R."/>
        </authorList>
    </citation>
    <scope>NUCLEOTIDE SEQUENCE [LARGE SCALE GENOMIC DNA]</scope>
    <source>
        <strain evidence="2">LRLZ20PSL1</strain>
    </source>
</reference>
<dbReference type="InterPro" id="IPR010865">
    <property type="entry name" value="DUF1499"/>
</dbReference>
<dbReference type="Pfam" id="PF07386">
    <property type="entry name" value="DUF1499"/>
    <property type="match status" value="1"/>
</dbReference>
<protein>
    <submittedName>
        <fullName evidence="1">DUF1499 domain-containing protein</fullName>
    </submittedName>
</protein>
<evidence type="ECO:0000313" key="2">
    <source>
        <dbReference type="Proteomes" id="UP001604335"/>
    </source>
</evidence>
<organism evidence="1 2">
    <name type="scientific">Limnothrix redekei LRLZ20PSL1</name>
    <dbReference type="NCBI Taxonomy" id="3112953"/>
    <lineage>
        <taxon>Bacteria</taxon>
        <taxon>Bacillati</taxon>
        <taxon>Cyanobacteriota</taxon>
        <taxon>Cyanophyceae</taxon>
        <taxon>Pseudanabaenales</taxon>
        <taxon>Pseudanabaenaceae</taxon>
        <taxon>Limnothrix</taxon>
    </lineage>
</organism>
<dbReference type="PANTHER" id="PTHR34801:SF6">
    <property type="entry name" value="SLL1620 PROTEIN"/>
    <property type="match status" value="1"/>
</dbReference>
<gene>
    <name evidence="1" type="ORF">VPK24_02645</name>
</gene>
<comment type="caution">
    <text evidence="1">The sequence shown here is derived from an EMBL/GenBank/DDBJ whole genome shotgun (WGS) entry which is preliminary data.</text>
</comment>
<dbReference type="PANTHER" id="PTHR34801">
    <property type="entry name" value="EXPRESSED PROTEIN"/>
    <property type="match status" value="1"/>
</dbReference>
<dbReference type="RefSeq" id="WP_393010469.1">
    <property type="nucleotide sequence ID" value="NZ_JAZAQF010000012.1"/>
</dbReference>
<sequence length="218" mass="23523">MGKPQDQNQFRTQSHSLRSGNGNAPGWLAWVAALLLWLPATTAWAAPGPIMGSVFGNLFAGNRPENLGAVAGQLRPCPNSPNCVSSQTPITDLQHTIAPLQIMGDADHVFAALTELVKATERTTVITESPNYLYAEFTTPLLGFVDDVEFLLDGETNQIQVRSASRLGESDLGLNRQRIETLRAQLTQKLALEQAAVILTPSNSTLENSTLENSTPES</sequence>
<dbReference type="Proteomes" id="UP001604335">
    <property type="component" value="Unassembled WGS sequence"/>
</dbReference>
<keyword evidence="2" id="KW-1185">Reference proteome</keyword>
<evidence type="ECO:0000313" key="1">
    <source>
        <dbReference type="EMBL" id="MFG3816522.1"/>
    </source>
</evidence>
<name>A0ABW7C5P9_9CYAN</name>
<dbReference type="EMBL" id="JAZAQF010000012">
    <property type="protein sequence ID" value="MFG3816522.1"/>
    <property type="molecule type" value="Genomic_DNA"/>
</dbReference>
<proteinExistence type="predicted"/>
<accession>A0ABW7C5P9</accession>